<dbReference type="RefSeq" id="XP_065667040.1">
    <property type="nucleotide sequence ID" value="XM_065810968.1"/>
</dbReference>
<evidence type="ECO:0000313" key="3">
    <source>
        <dbReference type="RefSeq" id="XP_065667040.1"/>
    </source>
</evidence>
<evidence type="ECO:0000313" key="2">
    <source>
        <dbReference type="Proteomes" id="UP001652625"/>
    </source>
</evidence>
<reference evidence="3" key="1">
    <citation type="submission" date="2025-08" db="UniProtKB">
        <authorList>
            <consortium name="RefSeq"/>
        </authorList>
    </citation>
    <scope>IDENTIFICATION</scope>
</reference>
<sequence>MFFRLKRYEDVDDTRSEAMPENYQTRSKLVNIPSFINNLKSPLKPPPTRNNLFDLYRTDAGHLEMEPFGLNSEEPDLLNINNMPSFLDFNEENANKVNNRIESYSRNSPQYNLVNKLQNLHINDYVQSSMEDPKTHLYNSMLLNAQHSRESFPLNQLEQNQLSLNNYLVSPTYSPSLESDRYINSNSIDDNSMHNSVISPIVQKPQQGDQIYPSRDLWSLMHERKSIDPLVKDTIEVDKEFSNADNKKEMTLNDRTSYFNTKNDASLLQNIIKTKSNEKDYKRVFDNETIVEYIIDDDKIINKTNDLTLLSENHGESTNDTLEFKNLLEEARKTKEQIDILSSKLEKDPEDANKVSNVSKKSKTDEESLKNDINVERGVRQLLVKHLIQVQIENHRKEEALETLLRHFPVSTSDLKTWNMTKGALKAIIKAKLTLLEPVVKTKKAA</sequence>
<feature type="region of interest" description="Disordered" evidence="1">
    <location>
        <begin position="349"/>
        <end position="369"/>
    </location>
</feature>
<name>A0ABM4CYK7_HYDVU</name>
<organism evidence="2 3">
    <name type="scientific">Hydra vulgaris</name>
    <name type="common">Hydra</name>
    <name type="synonym">Hydra attenuata</name>
    <dbReference type="NCBI Taxonomy" id="6087"/>
    <lineage>
        <taxon>Eukaryota</taxon>
        <taxon>Metazoa</taxon>
        <taxon>Cnidaria</taxon>
        <taxon>Hydrozoa</taxon>
        <taxon>Hydroidolina</taxon>
        <taxon>Anthoathecata</taxon>
        <taxon>Aplanulata</taxon>
        <taxon>Hydridae</taxon>
        <taxon>Hydra</taxon>
    </lineage>
</organism>
<dbReference type="GeneID" id="105843905"/>
<gene>
    <name evidence="3" type="primary">LOC105843905</name>
</gene>
<keyword evidence="2" id="KW-1185">Reference proteome</keyword>
<protein>
    <submittedName>
        <fullName evidence="3">Uncharacterized protein LOC105843905 isoform X2</fullName>
    </submittedName>
</protein>
<evidence type="ECO:0000256" key="1">
    <source>
        <dbReference type="SAM" id="MobiDB-lite"/>
    </source>
</evidence>
<proteinExistence type="predicted"/>
<accession>A0ABM4CYK7</accession>
<dbReference type="Proteomes" id="UP001652625">
    <property type="component" value="Chromosome 11"/>
</dbReference>